<organism evidence="2 3">
    <name type="scientific">Hymenoscyphus albidus</name>
    <dbReference type="NCBI Taxonomy" id="595503"/>
    <lineage>
        <taxon>Eukaryota</taxon>
        <taxon>Fungi</taxon>
        <taxon>Dikarya</taxon>
        <taxon>Ascomycota</taxon>
        <taxon>Pezizomycotina</taxon>
        <taxon>Leotiomycetes</taxon>
        <taxon>Helotiales</taxon>
        <taxon>Helotiaceae</taxon>
        <taxon>Hymenoscyphus</taxon>
    </lineage>
</organism>
<name>A0A9N9LAN9_9HELO</name>
<keyword evidence="3" id="KW-1185">Reference proteome</keyword>
<evidence type="ECO:0000256" key="1">
    <source>
        <dbReference type="SAM" id="MobiDB-lite"/>
    </source>
</evidence>
<protein>
    <submittedName>
        <fullName evidence="2">Uncharacterized protein</fullName>
    </submittedName>
</protein>
<feature type="compositionally biased region" description="Basic and acidic residues" evidence="1">
    <location>
        <begin position="60"/>
        <end position="74"/>
    </location>
</feature>
<reference evidence="2" key="1">
    <citation type="submission" date="2021-07" db="EMBL/GenBank/DDBJ databases">
        <authorList>
            <person name="Durling M."/>
        </authorList>
    </citation>
    <scope>NUCLEOTIDE SEQUENCE</scope>
</reference>
<dbReference type="AlphaFoldDB" id="A0A9N9LAN9"/>
<dbReference type="OrthoDB" id="10457452at2759"/>
<accession>A0A9N9LAN9</accession>
<evidence type="ECO:0000313" key="2">
    <source>
        <dbReference type="EMBL" id="CAG8971705.1"/>
    </source>
</evidence>
<dbReference type="Proteomes" id="UP000701801">
    <property type="component" value="Unassembled WGS sequence"/>
</dbReference>
<feature type="region of interest" description="Disordered" evidence="1">
    <location>
        <begin position="1"/>
        <end position="47"/>
    </location>
</feature>
<feature type="compositionally biased region" description="Polar residues" evidence="1">
    <location>
        <begin position="1"/>
        <end position="26"/>
    </location>
</feature>
<dbReference type="EMBL" id="CAJVRM010000026">
    <property type="protein sequence ID" value="CAG8971705.1"/>
    <property type="molecule type" value="Genomic_DNA"/>
</dbReference>
<feature type="compositionally biased region" description="Basic and acidic residues" evidence="1">
    <location>
        <begin position="27"/>
        <end position="37"/>
    </location>
</feature>
<comment type="caution">
    <text evidence="2">The sequence shown here is derived from an EMBL/GenBank/DDBJ whole genome shotgun (WGS) entry which is preliminary data.</text>
</comment>
<feature type="region of interest" description="Disordered" evidence="1">
    <location>
        <begin position="60"/>
        <end position="135"/>
    </location>
</feature>
<gene>
    <name evidence="2" type="ORF">HYALB_00003173</name>
</gene>
<sequence>MSSVMKKTTTLVRKATNSFRRTISDLTSKKEKKEKQPKCPVCEAPFDGQVCENCGSRVTTLRDLRRRPSQETKPSRSGASDSPLLEREAVKDKDEASQREPPPPPPPPPPRRSNAKGKEKQDAPAERLSSSSSLE</sequence>
<feature type="compositionally biased region" description="Basic and acidic residues" evidence="1">
    <location>
        <begin position="84"/>
        <end position="98"/>
    </location>
</feature>
<proteinExistence type="predicted"/>
<evidence type="ECO:0000313" key="3">
    <source>
        <dbReference type="Proteomes" id="UP000701801"/>
    </source>
</evidence>
<feature type="compositionally biased region" description="Basic and acidic residues" evidence="1">
    <location>
        <begin position="116"/>
        <end position="125"/>
    </location>
</feature>
<feature type="compositionally biased region" description="Pro residues" evidence="1">
    <location>
        <begin position="100"/>
        <end position="111"/>
    </location>
</feature>